<evidence type="ECO:0000313" key="1">
    <source>
        <dbReference type="EMBL" id="PIK28174.1"/>
    </source>
</evidence>
<comment type="caution">
    <text evidence="1">The sequence shown here is derived from an EMBL/GenBank/DDBJ whole genome shotgun (WGS) entry which is preliminary data.</text>
</comment>
<gene>
    <name evidence="1" type="ORF">CTV99_02280</name>
</gene>
<name>A0A2G8IXH1_BACPU</name>
<proteinExistence type="predicted"/>
<accession>A0A2G8IXH1</accession>
<sequence length="131" mass="15791">MLALFLFCVFCKQKYSRITYQFLLVLKKRLLKFEKRFLTVFSPFIFVEIHKNFNFAAHKMIMLMQNGFITAFWANFKNLTHRNFKKIKLTRPICFNNMESNIKKCRNLSKYDSIYIAGGKYKWRMSLIGSE</sequence>
<dbReference type="AlphaFoldDB" id="A0A2G8IXH1"/>
<dbReference type="EMBL" id="PEKP01000004">
    <property type="protein sequence ID" value="PIK28174.1"/>
    <property type="molecule type" value="Genomic_DNA"/>
</dbReference>
<reference evidence="1 2" key="1">
    <citation type="submission" date="2017-11" db="EMBL/GenBank/DDBJ databases">
        <title>Draft genome sequence of Bacillus pumilus 51_5il from lake Gorkoye (Russia: Novosibirsk region).</title>
        <authorList>
            <person name="Shipova A.A."/>
            <person name="Rozanov A.S."/>
            <person name="Bryanskaya A.V."/>
            <person name="Peltek S.E."/>
        </authorList>
    </citation>
    <scope>NUCLEOTIDE SEQUENCE [LARGE SCALE GENOMIC DNA]</scope>
    <source>
        <strain evidence="1 2">51_5il</strain>
    </source>
</reference>
<evidence type="ECO:0000313" key="2">
    <source>
        <dbReference type="Proteomes" id="UP000230768"/>
    </source>
</evidence>
<dbReference type="Proteomes" id="UP000230768">
    <property type="component" value="Unassembled WGS sequence"/>
</dbReference>
<protein>
    <submittedName>
        <fullName evidence="1">Uncharacterized protein</fullName>
    </submittedName>
</protein>
<organism evidence="1 2">
    <name type="scientific">Bacillus pumilus</name>
    <name type="common">Bacillus mesentericus</name>
    <dbReference type="NCBI Taxonomy" id="1408"/>
    <lineage>
        <taxon>Bacteria</taxon>
        <taxon>Bacillati</taxon>
        <taxon>Bacillota</taxon>
        <taxon>Bacilli</taxon>
        <taxon>Bacillales</taxon>
        <taxon>Bacillaceae</taxon>
        <taxon>Bacillus</taxon>
    </lineage>
</organism>